<accession>A0A5E4QU49</accession>
<evidence type="ECO:0000259" key="6">
    <source>
        <dbReference type="PROSITE" id="PS50097"/>
    </source>
</evidence>
<evidence type="ECO:0008006" key="10">
    <source>
        <dbReference type="Google" id="ProtNLM"/>
    </source>
</evidence>
<dbReference type="InterPro" id="IPR008974">
    <property type="entry name" value="TRAF-like"/>
</dbReference>
<dbReference type="PANTHER" id="PTHR24413">
    <property type="entry name" value="SPECKLE-TYPE POZ PROTEIN"/>
    <property type="match status" value="1"/>
</dbReference>
<evidence type="ECO:0000256" key="3">
    <source>
        <dbReference type="ARBA" id="ARBA00010846"/>
    </source>
</evidence>
<dbReference type="Pfam" id="PF24570">
    <property type="entry name" value="BACK_BPM_SPOP"/>
    <property type="match status" value="1"/>
</dbReference>
<keyword evidence="9" id="KW-1185">Reference proteome</keyword>
<dbReference type="Gene3D" id="3.30.710.10">
    <property type="entry name" value="Potassium Channel Kv1.1, Chain A"/>
    <property type="match status" value="1"/>
</dbReference>
<dbReference type="InterPro" id="IPR011333">
    <property type="entry name" value="SKP1/BTB/POZ_sf"/>
</dbReference>
<evidence type="ECO:0000256" key="5">
    <source>
        <dbReference type="ARBA" id="ARBA00023242"/>
    </source>
</evidence>
<dbReference type="SMART" id="SM00225">
    <property type="entry name" value="BTB"/>
    <property type="match status" value="1"/>
</dbReference>
<proteinExistence type="inferred from homology"/>
<name>A0A5E4QU49_9NEOP</name>
<dbReference type="PROSITE" id="PS50144">
    <property type="entry name" value="MATH"/>
    <property type="match status" value="1"/>
</dbReference>
<dbReference type="Proteomes" id="UP000324832">
    <property type="component" value="Unassembled WGS sequence"/>
</dbReference>
<feature type="domain" description="BTB" evidence="6">
    <location>
        <begin position="168"/>
        <end position="230"/>
    </location>
</feature>
<organism evidence="8 9">
    <name type="scientific">Leptidea sinapis</name>
    <dbReference type="NCBI Taxonomy" id="189913"/>
    <lineage>
        <taxon>Eukaryota</taxon>
        <taxon>Metazoa</taxon>
        <taxon>Ecdysozoa</taxon>
        <taxon>Arthropoda</taxon>
        <taxon>Hexapoda</taxon>
        <taxon>Insecta</taxon>
        <taxon>Pterygota</taxon>
        <taxon>Neoptera</taxon>
        <taxon>Endopterygota</taxon>
        <taxon>Lepidoptera</taxon>
        <taxon>Glossata</taxon>
        <taxon>Ditrysia</taxon>
        <taxon>Papilionoidea</taxon>
        <taxon>Pieridae</taxon>
        <taxon>Dismorphiinae</taxon>
        <taxon>Leptidea</taxon>
    </lineage>
</organism>
<evidence type="ECO:0000313" key="9">
    <source>
        <dbReference type="Proteomes" id="UP000324832"/>
    </source>
</evidence>
<dbReference type="EMBL" id="FZQP02005432">
    <property type="protein sequence ID" value="VVD01537.1"/>
    <property type="molecule type" value="Genomic_DNA"/>
</dbReference>
<protein>
    <recommendedName>
        <fullName evidence="10">BTB domain-containing protein</fullName>
    </recommendedName>
</protein>
<dbReference type="SUPFAM" id="SSF49599">
    <property type="entry name" value="TRAF domain-like"/>
    <property type="match status" value="1"/>
</dbReference>
<comment type="subcellular location">
    <subcellularLocation>
        <location evidence="1">Nucleus</location>
    </subcellularLocation>
</comment>
<dbReference type="Pfam" id="PF00651">
    <property type="entry name" value="BTB"/>
    <property type="match status" value="1"/>
</dbReference>
<dbReference type="GO" id="GO:0005634">
    <property type="term" value="C:nucleus"/>
    <property type="evidence" value="ECO:0007669"/>
    <property type="project" value="UniProtKB-SubCell"/>
</dbReference>
<dbReference type="SUPFAM" id="SSF54695">
    <property type="entry name" value="POZ domain"/>
    <property type="match status" value="1"/>
</dbReference>
<evidence type="ECO:0000256" key="4">
    <source>
        <dbReference type="ARBA" id="ARBA00022786"/>
    </source>
</evidence>
<evidence type="ECO:0000256" key="1">
    <source>
        <dbReference type="ARBA" id="ARBA00004123"/>
    </source>
</evidence>
<keyword evidence="5" id="KW-0539">Nucleus</keyword>
<dbReference type="FunFam" id="3.30.710.10:FF:000008">
    <property type="entry name" value="Speckle-type POZ protein-like a"/>
    <property type="match status" value="1"/>
</dbReference>
<dbReference type="Gene3D" id="6.20.250.50">
    <property type="match status" value="1"/>
</dbReference>
<dbReference type="Pfam" id="PF22486">
    <property type="entry name" value="MATH_2"/>
    <property type="match status" value="1"/>
</dbReference>
<comment type="pathway">
    <text evidence="2">Protein modification; protein ubiquitination.</text>
</comment>
<dbReference type="InterPro" id="IPR056423">
    <property type="entry name" value="BACK_BPM_SPOP"/>
</dbReference>
<dbReference type="InterPro" id="IPR000210">
    <property type="entry name" value="BTB/POZ_dom"/>
</dbReference>
<dbReference type="PROSITE" id="PS50097">
    <property type="entry name" value="BTB"/>
    <property type="match status" value="1"/>
</dbReference>
<dbReference type="Gene3D" id="6.10.250.3030">
    <property type="match status" value="1"/>
</dbReference>
<comment type="similarity">
    <text evidence="3">Belongs to the Tdpoz family.</text>
</comment>
<gene>
    <name evidence="8" type="ORF">LSINAPIS_LOCUS11929</name>
</gene>
<dbReference type="Gene3D" id="2.60.210.10">
    <property type="entry name" value="Apoptosis, Tumor Necrosis Factor Receptor Associated Protein 2, Chain A"/>
    <property type="match status" value="1"/>
</dbReference>
<dbReference type="InterPro" id="IPR002083">
    <property type="entry name" value="MATH/TRAF_dom"/>
</dbReference>
<sequence length="345" mass="38949">MAVSRVPSPLHDGNTPVAENWCFTQVKVVKFSYMWTINNFSFCREEMGEVLKSSTFSAGASDKLKWCLRVNPKGLDEESKDYLSLYLLLVSCNKSEVRAKFKFSILNAKREETKAMESQRAYRFVQGKDWVVADSINISGQSNVVQFKVPECRLSDDLGALFDSERFSDVTLAVGGREFQAHKAILAARSPVFAAMFEHEMEERKRNRVDITDVDHEVLREMLRFIYTDRAPNLDKMADDLLAAADKYALDRLKVMCEEALCLSLSVETAADTLILADLHSADQLKAQTIDFINTSHATDVMDTTGWKNMISSHPHLIAEAFRALATQQQQIPPIGPPRKRVKQA</sequence>
<feature type="domain" description="MATH" evidence="7">
    <location>
        <begin position="30"/>
        <end position="142"/>
    </location>
</feature>
<reference evidence="8 9" key="1">
    <citation type="submission" date="2017-07" db="EMBL/GenBank/DDBJ databases">
        <authorList>
            <person name="Talla V."/>
            <person name="Backstrom N."/>
        </authorList>
    </citation>
    <scope>NUCLEOTIDE SEQUENCE [LARGE SCALE GENOMIC DNA]</scope>
</reference>
<dbReference type="CDD" id="cd18345">
    <property type="entry name" value="BTB_POZ_roadkill-like"/>
    <property type="match status" value="1"/>
</dbReference>
<keyword evidence="4" id="KW-0833">Ubl conjugation pathway</keyword>
<dbReference type="SMART" id="SM00061">
    <property type="entry name" value="MATH"/>
    <property type="match status" value="1"/>
</dbReference>
<dbReference type="GO" id="GO:0030163">
    <property type="term" value="P:protein catabolic process"/>
    <property type="evidence" value="ECO:0007669"/>
    <property type="project" value="UniProtKB-ARBA"/>
</dbReference>
<evidence type="ECO:0000256" key="2">
    <source>
        <dbReference type="ARBA" id="ARBA00004906"/>
    </source>
</evidence>
<dbReference type="FunFam" id="2.60.210.10:FF:000003">
    <property type="entry name" value="Speckle-type POZ protein-like a"/>
    <property type="match status" value="1"/>
</dbReference>
<evidence type="ECO:0000313" key="8">
    <source>
        <dbReference type="EMBL" id="VVD01537.1"/>
    </source>
</evidence>
<evidence type="ECO:0000259" key="7">
    <source>
        <dbReference type="PROSITE" id="PS50144"/>
    </source>
</evidence>
<dbReference type="AlphaFoldDB" id="A0A5E4QU49"/>